<evidence type="ECO:0000256" key="8">
    <source>
        <dbReference type="PROSITE-ProRule" id="PRU00108"/>
    </source>
</evidence>
<dbReference type="PROSITE" id="PS50071">
    <property type="entry name" value="HOMEOBOX_2"/>
    <property type="match status" value="1"/>
</dbReference>
<dbReference type="GO" id="GO:0005634">
    <property type="term" value="C:nucleus"/>
    <property type="evidence" value="ECO:0007669"/>
    <property type="project" value="UniProtKB-SubCell"/>
</dbReference>
<evidence type="ECO:0000313" key="11">
    <source>
        <dbReference type="Proteomes" id="UP001237642"/>
    </source>
</evidence>
<keyword evidence="11" id="KW-1185">Reference proteome</keyword>
<dbReference type="GO" id="GO:0006355">
    <property type="term" value="P:regulation of DNA-templated transcription"/>
    <property type="evidence" value="ECO:0007669"/>
    <property type="project" value="InterPro"/>
</dbReference>
<evidence type="ECO:0000256" key="6">
    <source>
        <dbReference type="ARBA" id="ARBA00023163"/>
    </source>
</evidence>
<sequence length="284" mass="32558">MHIITLLGHCLTFRVMEKEFLDQLLDATSSNSIQAKTFNFKSHESYFCNSAVDRVSNDYSISDSSFASSSPSHYQFSSNFYGTESYMIAIGDSKYLKPAQSLLEEAISVGGKLVQVNNEEYIKKLSPTNKKGSFGVCSELRSDLLFSNVLSSEKQQVEAKLWKLIPLLEEVERTFEQYYHHMEETWRPIRGLPGNSVTILRSWLFKHFLHPYPSDSEKLVLASQTGLSKNQISNWFINARVGLWKPMIEEMYKEEFEDDPINLVQESNSISNERITDDVEESSI</sequence>
<comment type="caution">
    <text evidence="10">The sequence shown here is derived from an EMBL/GenBank/DDBJ whole genome shotgun (WGS) entry which is preliminary data.</text>
</comment>
<reference evidence="10" key="1">
    <citation type="submission" date="2023-02" db="EMBL/GenBank/DDBJ databases">
        <title>Genome of toxic invasive species Heracleum sosnowskyi carries increased number of genes despite the absence of recent whole-genome duplications.</title>
        <authorList>
            <person name="Schelkunov M."/>
            <person name="Shtratnikova V."/>
            <person name="Makarenko M."/>
            <person name="Klepikova A."/>
            <person name="Omelchenko D."/>
            <person name="Novikova G."/>
            <person name="Obukhova E."/>
            <person name="Bogdanov V."/>
            <person name="Penin A."/>
            <person name="Logacheva M."/>
        </authorList>
    </citation>
    <scope>NUCLEOTIDE SEQUENCE</scope>
    <source>
        <strain evidence="10">Hsosn_3</strain>
        <tissue evidence="10">Leaf</tissue>
    </source>
</reference>
<evidence type="ECO:0000256" key="5">
    <source>
        <dbReference type="ARBA" id="ARBA00023155"/>
    </source>
</evidence>
<reference evidence="10" key="2">
    <citation type="submission" date="2023-05" db="EMBL/GenBank/DDBJ databases">
        <authorList>
            <person name="Schelkunov M.I."/>
        </authorList>
    </citation>
    <scope>NUCLEOTIDE SEQUENCE</scope>
    <source>
        <strain evidence="10">Hsosn_3</strain>
        <tissue evidence="10">Leaf</tissue>
    </source>
</reference>
<feature type="domain" description="Homeobox" evidence="9">
    <location>
        <begin position="205"/>
        <end position="246"/>
    </location>
</feature>
<dbReference type="InterPro" id="IPR008422">
    <property type="entry name" value="KN_HD"/>
</dbReference>
<accession>A0AAD8H6S8</accession>
<protein>
    <recommendedName>
        <fullName evidence="9">Homeobox domain-containing protein</fullName>
    </recommendedName>
</protein>
<evidence type="ECO:0000256" key="1">
    <source>
        <dbReference type="ARBA" id="ARBA00004123"/>
    </source>
</evidence>
<keyword evidence="4 8" id="KW-0238">DNA-binding</keyword>
<dbReference type="AlphaFoldDB" id="A0AAD8H6S8"/>
<dbReference type="InterPro" id="IPR009057">
    <property type="entry name" value="Homeodomain-like_sf"/>
</dbReference>
<dbReference type="Pfam" id="PF05920">
    <property type="entry name" value="Homeobox_KN"/>
    <property type="match status" value="1"/>
</dbReference>
<dbReference type="InterPro" id="IPR006563">
    <property type="entry name" value="POX_dom"/>
</dbReference>
<gene>
    <name evidence="10" type="ORF">POM88_045101</name>
</gene>
<proteinExistence type="inferred from homology"/>
<evidence type="ECO:0000256" key="2">
    <source>
        <dbReference type="ARBA" id="ARBA00006454"/>
    </source>
</evidence>
<dbReference type="SMART" id="SM00389">
    <property type="entry name" value="HOX"/>
    <property type="match status" value="1"/>
</dbReference>
<dbReference type="SMART" id="SM00574">
    <property type="entry name" value="POX"/>
    <property type="match status" value="1"/>
</dbReference>
<evidence type="ECO:0000259" key="9">
    <source>
        <dbReference type="PROSITE" id="PS50071"/>
    </source>
</evidence>
<organism evidence="10 11">
    <name type="scientific">Heracleum sosnowskyi</name>
    <dbReference type="NCBI Taxonomy" id="360622"/>
    <lineage>
        <taxon>Eukaryota</taxon>
        <taxon>Viridiplantae</taxon>
        <taxon>Streptophyta</taxon>
        <taxon>Embryophyta</taxon>
        <taxon>Tracheophyta</taxon>
        <taxon>Spermatophyta</taxon>
        <taxon>Magnoliopsida</taxon>
        <taxon>eudicotyledons</taxon>
        <taxon>Gunneridae</taxon>
        <taxon>Pentapetalae</taxon>
        <taxon>asterids</taxon>
        <taxon>campanulids</taxon>
        <taxon>Apiales</taxon>
        <taxon>Apiaceae</taxon>
        <taxon>Apioideae</taxon>
        <taxon>apioid superclade</taxon>
        <taxon>Tordylieae</taxon>
        <taxon>Tordyliinae</taxon>
        <taxon>Heracleum</taxon>
    </lineage>
</organism>
<dbReference type="Proteomes" id="UP001237642">
    <property type="component" value="Unassembled WGS sequence"/>
</dbReference>
<dbReference type="EMBL" id="JAUIZM010000010">
    <property type="protein sequence ID" value="KAK1360627.1"/>
    <property type="molecule type" value="Genomic_DNA"/>
</dbReference>
<dbReference type="CDD" id="cd00086">
    <property type="entry name" value="homeodomain"/>
    <property type="match status" value="1"/>
</dbReference>
<evidence type="ECO:0000256" key="4">
    <source>
        <dbReference type="ARBA" id="ARBA00023125"/>
    </source>
</evidence>
<dbReference type="InterPro" id="IPR001356">
    <property type="entry name" value="HD"/>
</dbReference>
<keyword evidence="6" id="KW-0804">Transcription</keyword>
<comment type="similarity">
    <text evidence="2">Belongs to the TALE/BELL homeobox family.</text>
</comment>
<evidence type="ECO:0000256" key="7">
    <source>
        <dbReference type="ARBA" id="ARBA00023242"/>
    </source>
</evidence>
<feature type="DNA-binding region" description="Homeobox" evidence="8">
    <location>
        <begin position="207"/>
        <end position="247"/>
    </location>
</feature>
<dbReference type="SUPFAM" id="SSF46689">
    <property type="entry name" value="Homeodomain-like"/>
    <property type="match status" value="1"/>
</dbReference>
<name>A0AAD8H6S8_9APIA</name>
<dbReference type="PANTHER" id="PTHR11850">
    <property type="entry name" value="HOMEOBOX PROTEIN TRANSCRIPTION FACTORS"/>
    <property type="match status" value="1"/>
</dbReference>
<keyword evidence="3" id="KW-0805">Transcription regulation</keyword>
<dbReference type="Pfam" id="PF07526">
    <property type="entry name" value="POX"/>
    <property type="match status" value="1"/>
</dbReference>
<dbReference type="GO" id="GO:0003677">
    <property type="term" value="F:DNA binding"/>
    <property type="evidence" value="ECO:0007669"/>
    <property type="project" value="UniProtKB-UniRule"/>
</dbReference>
<evidence type="ECO:0000313" key="10">
    <source>
        <dbReference type="EMBL" id="KAK1360627.1"/>
    </source>
</evidence>
<dbReference type="InterPro" id="IPR050224">
    <property type="entry name" value="TALE_homeobox"/>
</dbReference>
<keyword evidence="7 8" id="KW-0539">Nucleus</keyword>
<keyword evidence="5 8" id="KW-0371">Homeobox</keyword>
<dbReference type="Gene3D" id="1.10.10.60">
    <property type="entry name" value="Homeodomain-like"/>
    <property type="match status" value="1"/>
</dbReference>
<evidence type="ECO:0000256" key="3">
    <source>
        <dbReference type="ARBA" id="ARBA00023015"/>
    </source>
</evidence>
<comment type="subcellular location">
    <subcellularLocation>
        <location evidence="1 8">Nucleus</location>
    </subcellularLocation>
</comment>